<reference evidence="2 3" key="1">
    <citation type="journal article" date="2016" name="Nat. Commun.">
        <title>Thousands of microbial genomes shed light on interconnected biogeochemical processes in an aquifer system.</title>
        <authorList>
            <person name="Anantharaman K."/>
            <person name="Brown C.T."/>
            <person name="Hug L.A."/>
            <person name="Sharon I."/>
            <person name="Castelle C.J."/>
            <person name="Probst A.J."/>
            <person name="Thomas B.C."/>
            <person name="Singh A."/>
            <person name="Wilkins M.J."/>
            <person name="Karaoz U."/>
            <person name="Brodie E.L."/>
            <person name="Williams K.H."/>
            <person name="Hubbard S.S."/>
            <person name="Banfield J.F."/>
        </authorList>
    </citation>
    <scope>NUCLEOTIDE SEQUENCE [LARGE SCALE GENOMIC DNA]</scope>
</reference>
<name>A0A1G1ZND7_9BACT</name>
<keyword evidence="1" id="KW-0812">Transmembrane</keyword>
<evidence type="ECO:0000313" key="3">
    <source>
        <dbReference type="Proteomes" id="UP000177942"/>
    </source>
</evidence>
<protein>
    <submittedName>
        <fullName evidence="2">Uncharacterized protein</fullName>
    </submittedName>
</protein>
<dbReference type="STRING" id="1798407.A3A16_02585"/>
<sequence length="251" mass="28138">MNRLLKQLFYGLFYLVLLFAIGLGVYFLALKPAPTCFDNKLNQGEEEVDCGGPCPSCELKRLEPLKISPVIILESGEDLITAIFEIRNPNRNYGSDKFTYVLNIYDSAGNNLASFSEESFIYASQIKTVVEPGLKIKFAKIARSEVLVADLSWRPRTEFSLPKIQTREIKVNREKTGVTVMGVLVNENAFRLPQVGISAVVYDGIGLENGGSKTFARDVEAFEERFFKIFIPISIGAIDSKLTRVFMEARQ</sequence>
<dbReference type="AlphaFoldDB" id="A0A1G1ZND7"/>
<comment type="caution">
    <text evidence="2">The sequence shown here is derived from an EMBL/GenBank/DDBJ whole genome shotgun (WGS) entry which is preliminary data.</text>
</comment>
<keyword evidence="1" id="KW-1133">Transmembrane helix</keyword>
<gene>
    <name evidence="2" type="ORF">A3A16_02585</name>
</gene>
<organism evidence="2 3">
    <name type="scientific">Candidatus Harrisonbacteria bacterium RIFCSPLOWO2_01_FULL_44_18</name>
    <dbReference type="NCBI Taxonomy" id="1798407"/>
    <lineage>
        <taxon>Bacteria</taxon>
        <taxon>Candidatus Harrisoniibacteriota</taxon>
    </lineage>
</organism>
<dbReference type="Proteomes" id="UP000177942">
    <property type="component" value="Unassembled WGS sequence"/>
</dbReference>
<dbReference type="EMBL" id="MHJJ01000004">
    <property type="protein sequence ID" value="OGY66163.1"/>
    <property type="molecule type" value="Genomic_DNA"/>
</dbReference>
<feature type="transmembrane region" description="Helical" evidence="1">
    <location>
        <begin position="12"/>
        <end position="30"/>
    </location>
</feature>
<proteinExistence type="predicted"/>
<evidence type="ECO:0000313" key="2">
    <source>
        <dbReference type="EMBL" id="OGY66163.1"/>
    </source>
</evidence>
<evidence type="ECO:0000256" key="1">
    <source>
        <dbReference type="SAM" id="Phobius"/>
    </source>
</evidence>
<accession>A0A1G1ZND7</accession>
<keyword evidence="1" id="KW-0472">Membrane</keyword>